<sequence>MAGTRRGRGRLAKEGEDLRGVILDAATREFSAKGFDGARVDAIAREAGVNINLVYHYFGKKEALFIAVMEEAYIRIRTHHNDTNIRALDPESAMAELVRSTFRFFRDNLYIIGLLNSENMHEACHIQQSERIQSLYDPLLGLIATTLEQGVAEGTFRPGVDPAQLFLTINAQSYFHLSNRYTMAFVLKRDLSSDEALRRREEHVLDVILSYLKHQPDN</sequence>
<evidence type="ECO:0000256" key="1">
    <source>
        <dbReference type="ARBA" id="ARBA00023125"/>
    </source>
</evidence>
<proteinExistence type="predicted"/>
<dbReference type="InterPro" id="IPR009057">
    <property type="entry name" value="Homeodomain-like_sf"/>
</dbReference>
<evidence type="ECO:0000313" key="5">
    <source>
        <dbReference type="Proteomes" id="UP000249185"/>
    </source>
</evidence>
<dbReference type="InterPro" id="IPR001647">
    <property type="entry name" value="HTH_TetR"/>
</dbReference>
<evidence type="ECO:0000256" key="2">
    <source>
        <dbReference type="PROSITE-ProRule" id="PRU00335"/>
    </source>
</evidence>
<dbReference type="PRINTS" id="PR00455">
    <property type="entry name" value="HTHTETR"/>
</dbReference>
<dbReference type="Pfam" id="PF00440">
    <property type="entry name" value="TetR_N"/>
    <property type="match status" value="1"/>
</dbReference>
<keyword evidence="1 2" id="KW-0238">DNA-binding</keyword>
<dbReference type="Gene3D" id="1.10.357.10">
    <property type="entry name" value="Tetracycline Repressor, domain 2"/>
    <property type="match status" value="1"/>
</dbReference>
<dbReference type="SUPFAM" id="SSF48498">
    <property type="entry name" value="Tetracyclin repressor-like, C-terminal domain"/>
    <property type="match status" value="1"/>
</dbReference>
<feature type="DNA-binding region" description="H-T-H motif" evidence="2">
    <location>
        <begin position="39"/>
        <end position="58"/>
    </location>
</feature>
<dbReference type="InterPro" id="IPR036271">
    <property type="entry name" value="Tet_transcr_reg_TetR-rel_C_sf"/>
</dbReference>
<dbReference type="AlphaFoldDB" id="A0A2W5Q2H5"/>
<dbReference type="InterPro" id="IPR041474">
    <property type="entry name" value="NicS_C"/>
</dbReference>
<dbReference type="Proteomes" id="UP000249185">
    <property type="component" value="Unassembled WGS sequence"/>
</dbReference>
<evidence type="ECO:0000313" key="4">
    <source>
        <dbReference type="EMBL" id="PZQ45540.1"/>
    </source>
</evidence>
<comment type="caution">
    <text evidence="4">The sequence shown here is derived from an EMBL/GenBank/DDBJ whole genome shotgun (WGS) entry which is preliminary data.</text>
</comment>
<evidence type="ECO:0000259" key="3">
    <source>
        <dbReference type="PROSITE" id="PS50977"/>
    </source>
</evidence>
<reference evidence="4 5" key="1">
    <citation type="submission" date="2017-08" db="EMBL/GenBank/DDBJ databases">
        <title>Infants hospitalized years apart are colonized by the same room-sourced microbial strains.</title>
        <authorList>
            <person name="Brooks B."/>
            <person name="Olm M.R."/>
            <person name="Firek B.A."/>
            <person name="Baker R."/>
            <person name="Thomas B.C."/>
            <person name="Morowitz M.J."/>
            <person name="Banfield J.F."/>
        </authorList>
    </citation>
    <scope>NUCLEOTIDE SEQUENCE [LARGE SCALE GENOMIC DNA]</scope>
    <source>
        <strain evidence="4">S2_005_002_R2_34</strain>
    </source>
</reference>
<dbReference type="InterPro" id="IPR050109">
    <property type="entry name" value="HTH-type_TetR-like_transc_reg"/>
</dbReference>
<dbReference type="GO" id="GO:0003677">
    <property type="term" value="F:DNA binding"/>
    <property type="evidence" value="ECO:0007669"/>
    <property type="project" value="UniProtKB-UniRule"/>
</dbReference>
<name>A0A2W5Q2H5_RHOSU</name>
<dbReference type="SUPFAM" id="SSF46689">
    <property type="entry name" value="Homeodomain-like"/>
    <property type="match status" value="1"/>
</dbReference>
<dbReference type="EMBL" id="QFPW01000051">
    <property type="protein sequence ID" value="PZQ45540.1"/>
    <property type="molecule type" value="Genomic_DNA"/>
</dbReference>
<organism evidence="4 5">
    <name type="scientific">Rhodovulum sulfidophilum</name>
    <name type="common">Rhodobacter sulfidophilus</name>
    <dbReference type="NCBI Taxonomy" id="35806"/>
    <lineage>
        <taxon>Bacteria</taxon>
        <taxon>Pseudomonadati</taxon>
        <taxon>Pseudomonadota</taxon>
        <taxon>Alphaproteobacteria</taxon>
        <taxon>Rhodobacterales</taxon>
        <taxon>Paracoccaceae</taxon>
        <taxon>Rhodovulum</taxon>
    </lineage>
</organism>
<feature type="domain" description="HTH tetR-type" evidence="3">
    <location>
        <begin position="16"/>
        <end position="76"/>
    </location>
</feature>
<dbReference type="PROSITE" id="PS50977">
    <property type="entry name" value="HTH_TETR_2"/>
    <property type="match status" value="1"/>
</dbReference>
<dbReference type="PANTHER" id="PTHR30328:SF54">
    <property type="entry name" value="HTH-TYPE TRANSCRIPTIONAL REPRESSOR SCO4008"/>
    <property type="match status" value="1"/>
</dbReference>
<accession>A0A2W5Q2H5</accession>
<gene>
    <name evidence="4" type="ORF">DI556_22535</name>
</gene>
<dbReference type="PANTHER" id="PTHR30328">
    <property type="entry name" value="TRANSCRIPTIONAL REPRESSOR"/>
    <property type="match status" value="1"/>
</dbReference>
<protein>
    <submittedName>
        <fullName evidence="4">TetR family transcriptional regulator</fullName>
    </submittedName>
</protein>
<dbReference type="Pfam" id="PF17938">
    <property type="entry name" value="TetR_C_29"/>
    <property type="match status" value="1"/>
</dbReference>